<feature type="coiled-coil region" evidence="1">
    <location>
        <begin position="213"/>
        <end position="289"/>
    </location>
</feature>
<name>A0ABS4GAU7_9FIRM</name>
<reference evidence="2 3" key="1">
    <citation type="submission" date="2021-03" db="EMBL/GenBank/DDBJ databases">
        <title>Genomic Encyclopedia of Type Strains, Phase IV (KMG-IV): sequencing the most valuable type-strain genomes for metagenomic binning, comparative biology and taxonomic classification.</title>
        <authorList>
            <person name="Goeker M."/>
        </authorList>
    </citation>
    <scope>NUCLEOTIDE SEQUENCE [LARGE SCALE GENOMIC DNA]</scope>
    <source>
        <strain evidence="2 3">DSM 24004</strain>
    </source>
</reference>
<comment type="caution">
    <text evidence="2">The sequence shown here is derived from an EMBL/GenBank/DDBJ whole genome shotgun (WGS) entry which is preliminary data.</text>
</comment>
<feature type="coiled-coil region" evidence="1">
    <location>
        <begin position="60"/>
        <end position="176"/>
    </location>
</feature>
<keyword evidence="3" id="KW-1185">Reference proteome</keyword>
<evidence type="ECO:0000313" key="2">
    <source>
        <dbReference type="EMBL" id="MBP1924805.1"/>
    </source>
</evidence>
<protein>
    <submittedName>
        <fullName evidence="2">Chromosome segregation ATPase</fullName>
    </submittedName>
</protein>
<dbReference type="Proteomes" id="UP001519342">
    <property type="component" value="Unassembled WGS sequence"/>
</dbReference>
<dbReference type="EMBL" id="JAGGKS010000002">
    <property type="protein sequence ID" value="MBP1924805.1"/>
    <property type="molecule type" value="Genomic_DNA"/>
</dbReference>
<evidence type="ECO:0000313" key="3">
    <source>
        <dbReference type="Proteomes" id="UP001519342"/>
    </source>
</evidence>
<sequence length="346" mass="40405">MSENINIDIDEMFRDKTLESDLEQYLKKSIGGYTKKSVQDYLYVLRQQQKLSQETFARNLQDLFEEKESIKKNNDSLLAKYNRISAEYDNLAESFRNIKLNDSEFSAQDLMSLKGNVEKYEEEVKATNREKNILEKRIIQQEKDKEDLQLKLEHSIKETEAQKQILKSEKLESKKQRDIVADLYSQLEVEKNESRYLKGVMSERNVSQLSFKVNELTEQLSAQTDVISKLNSNNLLKDETIDTLTNEIHVLKLNINNLSKTVEGLNVQNEKLILSNDNLKSQLEKEYKNTIMLINEKSNVLIDKYIAQRKLSDAESEFSLFKLEIEKNKNLEGIKSINNEIREIAE</sequence>
<proteinExistence type="predicted"/>
<dbReference type="RefSeq" id="WP_209510572.1">
    <property type="nucleotide sequence ID" value="NZ_JAGGKS010000002.1"/>
</dbReference>
<keyword evidence="1" id="KW-0175">Coiled coil</keyword>
<organism evidence="2 3">
    <name type="scientific">Sedimentibacter acidaminivorans</name>
    <dbReference type="NCBI Taxonomy" id="913099"/>
    <lineage>
        <taxon>Bacteria</taxon>
        <taxon>Bacillati</taxon>
        <taxon>Bacillota</taxon>
        <taxon>Tissierellia</taxon>
        <taxon>Sedimentibacter</taxon>
    </lineage>
</organism>
<evidence type="ECO:0000256" key="1">
    <source>
        <dbReference type="SAM" id="Coils"/>
    </source>
</evidence>
<gene>
    <name evidence="2" type="ORF">J2Z76_000662</name>
</gene>
<accession>A0ABS4GAU7</accession>